<keyword evidence="1 5" id="KW-0808">Transferase</keyword>
<reference evidence="5" key="3">
    <citation type="submission" date="2017-04" db="EMBL/GenBank/DDBJ databases">
        <authorList>
            <person name="Afonso C.L."/>
            <person name="Miller P.J."/>
            <person name="Scott M.A."/>
            <person name="Spackman E."/>
            <person name="Goraichik I."/>
            <person name="Dimitrov K.M."/>
            <person name="Suarez D.L."/>
            <person name="Swayne D.E."/>
        </authorList>
    </citation>
    <scope>NUCLEOTIDE SEQUENCE</scope>
    <source>
        <strain evidence="5">CC4</strain>
    </source>
</reference>
<dbReference type="SUPFAM" id="SSF53756">
    <property type="entry name" value="UDP-Glycosyltransferase/glycogen phosphorylase"/>
    <property type="match status" value="1"/>
</dbReference>
<evidence type="ECO:0000313" key="5">
    <source>
        <dbReference type="EMBL" id="SMD29016.1"/>
    </source>
</evidence>
<evidence type="ECO:0000259" key="3">
    <source>
        <dbReference type="Pfam" id="PF13439"/>
    </source>
</evidence>
<dbReference type="InterPro" id="IPR028098">
    <property type="entry name" value="Glyco_trans_4-like_N"/>
</dbReference>
<dbReference type="AlphaFoldDB" id="A0A1X7BZ36"/>
<dbReference type="Pfam" id="PF13439">
    <property type="entry name" value="Glyco_transf_4"/>
    <property type="match status" value="1"/>
</dbReference>
<accession>A0A1X7BZ36</accession>
<dbReference type="PANTHER" id="PTHR46401">
    <property type="entry name" value="GLYCOSYLTRANSFERASE WBBK-RELATED"/>
    <property type="match status" value="1"/>
</dbReference>
<proteinExistence type="predicted"/>
<evidence type="ECO:0000313" key="6">
    <source>
        <dbReference type="Proteomes" id="UP000243753"/>
    </source>
</evidence>
<sequence>MKITLLNRKYNPKERSIERLFSFIKKGLSEKRIDYNEIECPYNGGLINLFKSILFFRRKIKSDEKVHITGHIHFAAVLLKTKNIIITVHDLGLYRNLSSFRFFMFKFFWIYLPFKRAKVITVISEKTGEEIVKMMPSVKRKIKVIPNCITLEIEERNFIKHNKLTRILIIGTRSNKNVERAIIALKGLPIFLTIVGELSSEQENLLLSQKIDYENKSGINEQELLDTYKSVDVLLFPSLYEGFGLPILEAQAQNVLVITSEISPLKEVAGGAAILVNPKEISSINMGVKKILALTHDEKLNLLERGKENLKKYYISTIVDEYFNLYCSL</sequence>
<dbReference type="EMBL" id="LT838812">
    <property type="protein sequence ID" value="SMD29016.1"/>
    <property type="molecule type" value="Genomic_DNA"/>
</dbReference>
<reference evidence="4" key="1">
    <citation type="journal article" date="2017" name="Genome Announc.">
        <title>Twelve Complete Reference Genomes of Clinical Isolates in the Capnocytophaga Genus.</title>
        <authorList>
            <person name="Villarma A."/>
            <person name="Gulvik C.A."/>
            <person name="Rowe L.A."/>
            <person name="Sheth M."/>
            <person name="Juieng P."/>
            <person name="Nicholson A.C."/>
            <person name="Loparev V.N."/>
            <person name="McQuiston J.R."/>
        </authorList>
    </citation>
    <scope>NUCLEOTIDE SEQUENCE</scope>
    <source>
        <strain evidence="4">H3936</strain>
    </source>
</reference>
<name>A0A1X7BZ36_9FLAO</name>
<feature type="domain" description="Glycosyl transferase family 1" evidence="2">
    <location>
        <begin position="163"/>
        <end position="301"/>
    </location>
</feature>
<evidence type="ECO:0000256" key="1">
    <source>
        <dbReference type="ARBA" id="ARBA00022679"/>
    </source>
</evidence>
<reference evidence="5" key="2">
    <citation type="submission" date="2017-04" db="EMBL/GenBank/DDBJ databases">
        <title>Identification of virulent Capnocytophaga canimorsus isolates by capsular typing.</title>
        <authorList>
            <person name="Hess E.H."/>
            <person name="Renzi F.R."/>
            <person name="Koudad D.K."/>
            <person name="Dol M.D."/>
            <person name="Cornelis G.R.C."/>
        </authorList>
    </citation>
    <scope>NUCLEOTIDE SEQUENCE</scope>
    <source>
        <strain evidence="5">CC4</strain>
    </source>
</reference>
<feature type="domain" description="Glycosyltransferase subfamily 4-like N-terminal" evidence="3">
    <location>
        <begin position="47"/>
        <end position="152"/>
    </location>
</feature>
<dbReference type="Pfam" id="PF00534">
    <property type="entry name" value="Glycos_transf_1"/>
    <property type="match status" value="1"/>
</dbReference>
<reference evidence="6" key="4">
    <citation type="submission" date="2017-06" db="EMBL/GenBank/DDBJ databases">
        <title>Capnocytophaga spp. assemblies.</title>
        <authorList>
            <person name="Gulvik C.A."/>
        </authorList>
    </citation>
    <scope>NUCLEOTIDE SEQUENCE [LARGE SCALE GENOMIC DNA]</scope>
    <source>
        <strain evidence="6">H3936</strain>
    </source>
</reference>
<dbReference type="Gene3D" id="3.40.50.2000">
    <property type="entry name" value="Glycogen Phosphorylase B"/>
    <property type="match status" value="2"/>
</dbReference>
<organism evidence="5">
    <name type="scientific">Capnocytophaga canimorsus</name>
    <dbReference type="NCBI Taxonomy" id="28188"/>
    <lineage>
        <taxon>Bacteria</taxon>
        <taxon>Pseudomonadati</taxon>
        <taxon>Bacteroidota</taxon>
        <taxon>Flavobacteriia</taxon>
        <taxon>Flavobacteriales</taxon>
        <taxon>Flavobacteriaceae</taxon>
        <taxon>Capnocytophaga</taxon>
    </lineage>
</organism>
<protein>
    <submittedName>
        <fullName evidence="4">Glycosyl transferase family 1</fullName>
    </submittedName>
    <submittedName>
        <fullName evidence="5">Glycosyl transferase group 1</fullName>
    </submittedName>
</protein>
<dbReference type="GO" id="GO:0009103">
    <property type="term" value="P:lipopolysaccharide biosynthetic process"/>
    <property type="evidence" value="ECO:0007669"/>
    <property type="project" value="TreeGrafter"/>
</dbReference>
<dbReference type="InterPro" id="IPR001296">
    <property type="entry name" value="Glyco_trans_1"/>
</dbReference>
<dbReference type="GO" id="GO:0016757">
    <property type="term" value="F:glycosyltransferase activity"/>
    <property type="evidence" value="ECO:0007669"/>
    <property type="project" value="InterPro"/>
</dbReference>
<evidence type="ECO:0000259" key="2">
    <source>
        <dbReference type="Pfam" id="PF00534"/>
    </source>
</evidence>
<dbReference type="PANTHER" id="PTHR46401:SF2">
    <property type="entry name" value="GLYCOSYLTRANSFERASE WBBK-RELATED"/>
    <property type="match status" value="1"/>
</dbReference>
<dbReference type="Proteomes" id="UP000243753">
    <property type="component" value="Chromosome"/>
</dbReference>
<gene>
    <name evidence="5" type="ORF">CC4__530065</name>
    <name evidence="4" type="ORF">CGC54_06610</name>
</gene>
<dbReference type="EMBL" id="CP022389">
    <property type="protein sequence ID" value="ATA94022.1"/>
    <property type="molecule type" value="Genomic_DNA"/>
</dbReference>
<evidence type="ECO:0000313" key="4">
    <source>
        <dbReference type="EMBL" id="ATA94022.1"/>
    </source>
</evidence>
<dbReference type="RefSeq" id="WP_095919214.1">
    <property type="nucleotide sequence ID" value="NZ_CP022389.1"/>
</dbReference>